<keyword evidence="1" id="KW-0812">Transmembrane</keyword>
<keyword evidence="1" id="KW-1133">Transmembrane helix</keyword>
<dbReference type="AlphaFoldDB" id="J9ACM6"/>
<proteinExistence type="predicted"/>
<evidence type="ECO:0000313" key="2">
    <source>
        <dbReference type="EMBL" id="EJW71750.1"/>
    </source>
</evidence>
<sequence length="60" mass="6826">MRKSATVSTGGAFNKKELYLLGLFCISFVIASQYLLASNLLLFTYSMDSDSITYWICKDW</sequence>
<organism evidence="2 3">
    <name type="scientific">Wuchereria bancrofti</name>
    <dbReference type="NCBI Taxonomy" id="6293"/>
    <lineage>
        <taxon>Eukaryota</taxon>
        <taxon>Metazoa</taxon>
        <taxon>Ecdysozoa</taxon>
        <taxon>Nematoda</taxon>
        <taxon>Chromadorea</taxon>
        <taxon>Rhabditida</taxon>
        <taxon>Spirurina</taxon>
        <taxon>Spiruromorpha</taxon>
        <taxon>Filarioidea</taxon>
        <taxon>Onchocercidae</taxon>
        <taxon>Wuchereria</taxon>
    </lineage>
</organism>
<feature type="transmembrane region" description="Helical" evidence="1">
    <location>
        <begin position="20"/>
        <end position="45"/>
    </location>
</feature>
<reference evidence="3" key="1">
    <citation type="submission" date="2012-08" db="EMBL/GenBank/DDBJ databases">
        <title>The Genome Sequence of Wuchereria bancrofti.</title>
        <authorList>
            <person name="Nutman T.B."/>
            <person name="Fink D.L."/>
            <person name="Russ C."/>
            <person name="Young S."/>
            <person name="Zeng Q."/>
            <person name="Koehrsen M."/>
            <person name="Alvarado L."/>
            <person name="Berlin A."/>
            <person name="Chapman S.B."/>
            <person name="Chen Z."/>
            <person name="Freedman E."/>
            <person name="Gellesch M."/>
            <person name="Goldberg J."/>
            <person name="Griggs A."/>
            <person name="Gujja S."/>
            <person name="Heilman E.R."/>
            <person name="Heiman D."/>
            <person name="Hepburn T."/>
            <person name="Howarth C."/>
            <person name="Jen D."/>
            <person name="Larson L."/>
            <person name="Lewis B."/>
            <person name="Mehta T."/>
            <person name="Park D."/>
            <person name="Pearson M."/>
            <person name="Roberts A."/>
            <person name="Saif S."/>
            <person name="Shea T."/>
            <person name="Shenoy N."/>
            <person name="Sisk P."/>
            <person name="Stolte C."/>
            <person name="Sykes S."/>
            <person name="Walk T."/>
            <person name="White J."/>
            <person name="Yandava C."/>
            <person name="Haas B."/>
            <person name="Henn M.R."/>
            <person name="Nusbaum C."/>
            <person name="Birren B."/>
        </authorList>
    </citation>
    <scope>NUCLEOTIDE SEQUENCE [LARGE SCALE GENOMIC DNA]</scope>
    <source>
        <strain evidence="3">NA</strain>
    </source>
</reference>
<protein>
    <submittedName>
        <fullName evidence="2">Uncharacterized protein</fullName>
    </submittedName>
</protein>
<dbReference type="Proteomes" id="UP000004810">
    <property type="component" value="Unassembled WGS sequence"/>
</dbReference>
<evidence type="ECO:0000256" key="1">
    <source>
        <dbReference type="SAM" id="Phobius"/>
    </source>
</evidence>
<gene>
    <name evidence="2" type="ORF">WUBG_17346</name>
</gene>
<evidence type="ECO:0000313" key="3">
    <source>
        <dbReference type="Proteomes" id="UP000004810"/>
    </source>
</evidence>
<keyword evidence="1" id="KW-0472">Membrane</keyword>
<comment type="caution">
    <text evidence="2">The sequence shown here is derived from an EMBL/GenBank/DDBJ whole genome shotgun (WGS) entry which is preliminary data.</text>
</comment>
<dbReference type="EMBL" id="ADBV01017791">
    <property type="protein sequence ID" value="EJW71750.1"/>
    <property type="molecule type" value="Genomic_DNA"/>
</dbReference>
<accession>J9ACM6</accession>
<name>J9ACM6_WUCBA</name>